<comment type="similarity">
    <text evidence="2 6">Belongs to the ABC-3 integral membrane protein family.</text>
</comment>
<feature type="transmembrane region" description="Helical" evidence="7">
    <location>
        <begin position="230"/>
        <end position="250"/>
    </location>
</feature>
<feature type="transmembrane region" description="Helical" evidence="7">
    <location>
        <begin position="103"/>
        <end position="124"/>
    </location>
</feature>
<dbReference type="AlphaFoldDB" id="Q46LU7"/>
<comment type="subcellular location">
    <subcellularLocation>
        <location evidence="6">Cell membrane</location>
        <topology evidence="6">Multi-pass membrane protein</topology>
    </subcellularLocation>
    <subcellularLocation>
        <location evidence="1">Membrane</location>
        <topology evidence="1">Multi-pass membrane protein</topology>
    </subcellularLocation>
</comment>
<dbReference type="PhylomeDB" id="Q46LU7"/>
<keyword evidence="4 7" id="KW-1133">Transmembrane helix</keyword>
<evidence type="ECO:0000256" key="3">
    <source>
        <dbReference type="ARBA" id="ARBA00022692"/>
    </source>
</evidence>
<organism evidence="8 9">
    <name type="scientific">Prochlorococcus marinus (strain NATL2A)</name>
    <dbReference type="NCBI Taxonomy" id="59920"/>
    <lineage>
        <taxon>Bacteria</taxon>
        <taxon>Bacillati</taxon>
        <taxon>Cyanobacteriota</taxon>
        <taxon>Cyanophyceae</taxon>
        <taxon>Synechococcales</taxon>
        <taxon>Prochlorococcaceae</taxon>
        <taxon>Prochlorococcus</taxon>
    </lineage>
</organism>
<feature type="transmembrane region" description="Helical" evidence="7">
    <location>
        <begin position="144"/>
        <end position="161"/>
    </location>
</feature>
<keyword evidence="6" id="KW-0813">Transport</keyword>
<dbReference type="GO" id="GO:0055085">
    <property type="term" value="P:transmembrane transport"/>
    <property type="evidence" value="ECO:0007669"/>
    <property type="project" value="InterPro"/>
</dbReference>
<dbReference type="InterPro" id="IPR037294">
    <property type="entry name" value="ABC_BtuC-like"/>
</dbReference>
<feature type="transmembrane region" description="Helical" evidence="7">
    <location>
        <begin position="26"/>
        <end position="46"/>
    </location>
</feature>
<feature type="transmembrane region" description="Helical" evidence="7">
    <location>
        <begin position="66"/>
        <end position="91"/>
    </location>
</feature>
<evidence type="ECO:0000256" key="6">
    <source>
        <dbReference type="RuleBase" id="RU003943"/>
    </source>
</evidence>
<dbReference type="Gene3D" id="1.10.3470.10">
    <property type="entry name" value="ABC transporter involved in vitamin B12 uptake, BtuC"/>
    <property type="match status" value="1"/>
</dbReference>
<dbReference type="EMBL" id="CP000095">
    <property type="protein sequence ID" value="AAZ57531.1"/>
    <property type="molecule type" value="Genomic_DNA"/>
</dbReference>
<evidence type="ECO:0000256" key="4">
    <source>
        <dbReference type="ARBA" id="ARBA00022989"/>
    </source>
</evidence>
<dbReference type="KEGG" id="pmn:PMN2A_0039"/>
<evidence type="ECO:0000256" key="1">
    <source>
        <dbReference type="ARBA" id="ARBA00004141"/>
    </source>
</evidence>
<dbReference type="SUPFAM" id="SSF81345">
    <property type="entry name" value="ABC transporter involved in vitamin B12 uptake, BtuC"/>
    <property type="match status" value="1"/>
</dbReference>
<keyword evidence="3 6" id="KW-0812">Transmembrane</keyword>
<name>Q46LU7_PROMT</name>
<evidence type="ECO:0000313" key="9">
    <source>
        <dbReference type="Proteomes" id="UP000002535"/>
    </source>
</evidence>
<dbReference type="GO" id="GO:0043190">
    <property type="term" value="C:ATP-binding cassette (ABC) transporter complex"/>
    <property type="evidence" value="ECO:0007669"/>
    <property type="project" value="InterPro"/>
</dbReference>
<gene>
    <name evidence="8" type="ordered locus">PMN2A_0039</name>
</gene>
<dbReference type="Pfam" id="PF00950">
    <property type="entry name" value="ABC-3"/>
    <property type="match status" value="1"/>
</dbReference>
<feature type="transmembrane region" description="Helical" evidence="7">
    <location>
        <begin position="182"/>
        <end position="199"/>
    </location>
</feature>
<evidence type="ECO:0000256" key="7">
    <source>
        <dbReference type="SAM" id="Phobius"/>
    </source>
</evidence>
<evidence type="ECO:0000256" key="5">
    <source>
        <dbReference type="ARBA" id="ARBA00023136"/>
    </source>
</evidence>
<proteinExistence type="inferred from homology"/>
<sequence>MSEFLISITPIDWLLDPLTHDFMRRALMVSALVGGVCGLLSCYMTLKGWALMGDAVSHAVMPGVVVAYALGLPFSLCAFVFGVGSVALIGFVKQKSRIKEDTVIGLVFTGFFALGLVLVSKIKSNIDLMQILFGSPLGISRSDVNQTLIISFIVISILLIFRKDLMLYCFDAKHARSIGINTGILHYLLLTLLSLSAVVGLQTVGIILVVAMLITPGATAYLLTDRFDRMTILAVISSSFSSILGVYISYWSDIETGGSIVLVQTLIFLIAFLFAPRYGIFKNQTLINND</sequence>
<dbReference type="RefSeq" id="WP_011293573.1">
    <property type="nucleotide sequence ID" value="NC_007335.2"/>
</dbReference>
<dbReference type="InterPro" id="IPR001626">
    <property type="entry name" value="ABC_TroCD"/>
</dbReference>
<dbReference type="GO" id="GO:0071281">
    <property type="term" value="P:cellular response to iron ion"/>
    <property type="evidence" value="ECO:0007669"/>
    <property type="project" value="UniProtKB-ARBA"/>
</dbReference>
<evidence type="ECO:0000313" key="8">
    <source>
        <dbReference type="EMBL" id="AAZ57531.1"/>
    </source>
</evidence>
<dbReference type="GO" id="GO:0010043">
    <property type="term" value="P:response to zinc ion"/>
    <property type="evidence" value="ECO:0007669"/>
    <property type="project" value="TreeGrafter"/>
</dbReference>
<dbReference type="PANTHER" id="PTHR30477">
    <property type="entry name" value="ABC-TRANSPORTER METAL-BINDING PROTEIN"/>
    <property type="match status" value="1"/>
</dbReference>
<dbReference type="OrthoDB" id="9788905at2"/>
<evidence type="ECO:0000256" key="2">
    <source>
        <dbReference type="ARBA" id="ARBA00008034"/>
    </source>
</evidence>
<feature type="transmembrane region" description="Helical" evidence="7">
    <location>
        <begin position="256"/>
        <end position="275"/>
    </location>
</feature>
<dbReference type="STRING" id="59920.PMN2A_0039"/>
<accession>Q46LU7</accession>
<dbReference type="PANTHER" id="PTHR30477:SF13">
    <property type="entry name" value="IRON TRANSPORT SYSTEM MEMBRANE PROTEIN HI_0360-RELATED"/>
    <property type="match status" value="1"/>
</dbReference>
<protein>
    <submittedName>
        <fullName evidence="8">ABC-type Mn2+/Zn2+ transport system permease components</fullName>
    </submittedName>
</protein>
<dbReference type="CDD" id="cd06550">
    <property type="entry name" value="TM_ABC_iron-siderophores_like"/>
    <property type="match status" value="1"/>
</dbReference>
<reference evidence="8 9" key="1">
    <citation type="journal article" date="2007" name="PLoS Genet.">
        <title>Patterns and implications of gene gain and loss in the evolution of Prochlorococcus.</title>
        <authorList>
            <person name="Kettler G.C."/>
            <person name="Martiny A.C."/>
            <person name="Huang K."/>
            <person name="Zucker J."/>
            <person name="Coleman M.L."/>
            <person name="Rodrigue S."/>
            <person name="Chen F."/>
            <person name="Lapidus A."/>
            <person name="Ferriera S."/>
            <person name="Johnson J."/>
            <person name="Steglich C."/>
            <person name="Church G.M."/>
            <person name="Richardson P."/>
            <person name="Chisholm S.W."/>
        </authorList>
    </citation>
    <scope>NUCLEOTIDE SEQUENCE [LARGE SCALE GENOMIC DNA]</scope>
    <source>
        <strain evidence="8 9">NATL2A</strain>
    </source>
</reference>
<keyword evidence="9" id="KW-1185">Reference proteome</keyword>
<dbReference type="Proteomes" id="UP000002535">
    <property type="component" value="Chromosome"/>
</dbReference>
<dbReference type="HOGENOM" id="CLU_028808_4_0_3"/>
<keyword evidence="5 7" id="KW-0472">Membrane</keyword>
<feature type="transmembrane region" description="Helical" evidence="7">
    <location>
        <begin position="205"/>
        <end position="223"/>
    </location>
</feature>
<dbReference type="FunFam" id="1.10.3470.10:FF:000003">
    <property type="entry name" value="Iron ABC transporter permease SitD"/>
    <property type="match status" value="1"/>
</dbReference>